<name>A0ABY8UKT0_TETOB</name>
<organism evidence="3 4">
    <name type="scientific">Tetradesmus obliquus</name>
    <name type="common">Green alga</name>
    <name type="synonym">Acutodesmus obliquus</name>
    <dbReference type="NCBI Taxonomy" id="3088"/>
    <lineage>
        <taxon>Eukaryota</taxon>
        <taxon>Viridiplantae</taxon>
        <taxon>Chlorophyta</taxon>
        <taxon>core chlorophytes</taxon>
        <taxon>Chlorophyceae</taxon>
        <taxon>CS clade</taxon>
        <taxon>Sphaeropleales</taxon>
        <taxon>Scenedesmaceae</taxon>
        <taxon>Tetradesmus</taxon>
    </lineage>
</organism>
<reference evidence="3 4" key="1">
    <citation type="submission" date="2023-05" db="EMBL/GenBank/DDBJ databases">
        <title>A 100% complete, gapless, phased diploid assembly of the Scenedesmus obliquus UTEX 3031 genome.</title>
        <authorList>
            <person name="Biondi T.C."/>
            <person name="Hanschen E.R."/>
            <person name="Kwon T."/>
            <person name="Eng W."/>
            <person name="Kruse C.P.S."/>
            <person name="Koehler S.I."/>
            <person name="Kunde Y."/>
            <person name="Gleasner C.D."/>
            <person name="You Mak K.T."/>
            <person name="Polle J."/>
            <person name="Hovde B.T."/>
            <person name="Starkenburg S.R."/>
        </authorList>
    </citation>
    <scope>NUCLEOTIDE SEQUENCE [LARGE SCALE GENOMIC DNA]</scope>
    <source>
        <strain evidence="3 4">DOE0152z</strain>
    </source>
</reference>
<sequence length="391" mass="42711">MFAPTDRAVKAFLADMGISFDQLLGRPILVDLILAYHFVPGVTMTSFYEQNKADESKPLISREPQEPTLMTTGDVNYDIAAHISPATSLVVLTDAQGNQAVVTSSGQKFGNIMFYDISAVLMSGGYFYNAGDAMRHYPAFSTAMELTAKAALYSDVLSSKLIGRAPSTYLLPVNDALSKVAPELGKAPADQLVDLLEYHIIEGLMPVPRGWKSSTVATLLPGHNLTARLHKAESTDPFTGERQQAPSLTLVPEVGRPASVTIMNIYAGQSIIQGINGILAPNTAVVQLLASSNSAGSGRRHRRRRLLQASRSRSTRQSKANTWTAQNTQSRDDDDGPDDDDWKDGKWGDVEWSNWNRDGHKHRYGRCPDRNSSGYSGLGQGWWANKNGQPE</sequence>
<feature type="compositionally biased region" description="Low complexity" evidence="1">
    <location>
        <begin position="307"/>
        <end position="318"/>
    </location>
</feature>
<evidence type="ECO:0000313" key="3">
    <source>
        <dbReference type="EMBL" id="WIA22119.1"/>
    </source>
</evidence>
<dbReference type="Gene3D" id="2.30.180.10">
    <property type="entry name" value="FAS1 domain"/>
    <property type="match status" value="2"/>
</dbReference>
<accession>A0ABY8UKT0</accession>
<feature type="compositionally biased region" description="Acidic residues" evidence="1">
    <location>
        <begin position="332"/>
        <end position="342"/>
    </location>
</feature>
<evidence type="ECO:0000313" key="4">
    <source>
        <dbReference type="Proteomes" id="UP001244341"/>
    </source>
</evidence>
<dbReference type="PANTHER" id="PTHR10900">
    <property type="entry name" value="PERIOSTIN-RELATED"/>
    <property type="match status" value="1"/>
</dbReference>
<keyword evidence="4" id="KW-1185">Reference proteome</keyword>
<feature type="compositionally biased region" description="Polar residues" evidence="1">
    <location>
        <begin position="319"/>
        <end position="329"/>
    </location>
</feature>
<dbReference type="SUPFAM" id="SSF82153">
    <property type="entry name" value="FAS1 domain"/>
    <property type="match status" value="1"/>
</dbReference>
<proteinExistence type="predicted"/>
<dbReference type="Proteomes" id="UP001244341">
    <property type="component" value="Chromosome 14b"/>
</dbReference>
<dbReference type="EMBL" id="CP126221">
    <property type="protein sequence ID" value="WIA22119.1"/>
    <property type="molecule type" value="Genomic_DNA"/>
</dbReference>
<dbReference type="InterPro" id="IPR036378">
    <property type="entry name" value="FAS1_dom_sf"/>
</dbReference>
<evidence type="ECO:0000256" key="1">
    <source>
        <dbReference type="SAM" id="MobiDB-lite"/>
    </source>
</evidence>
<dbReference type="InterPro" id="IPR000782">
    <property type="entry name" value="FAS1_domain"/>
</dbReference>
<dbReference type="SMART" id="SM00554">
    <property type="entry name" value="FAS1"/>
    <property type="match status" value="1"/>
</dbReference>
<feature type="region of interest" description="Disordered" evidence="1">
    <location>
        <begin position="292"/>
        <end position="391"/>
    </location>
</feature>
<dbReference type="InterPro" id="IPR050904">
    <property type="entry name" value="Adhesion/Biosynth-related"/>
</dbReference>
<feature type="domain" description="FAS1" evidence="2">
    <location>
        <begin position="127"/>
        <end position="279"/>
    </location>
</feature>
<dbReference type="PANTHER" id="PTHR10900:SF77">
    <property type="entry name" value="FI19380P1"/>
    <property type="match status" value="1"/>
</dbReference>
<evidence type="ECO:0000259" key="2">
    <source>
        <dbReference type="PROSITE" id="PS50213"/>
    </source>
</evidence>
<dbReference type="PROSITE" id="PS50213">
    <property type="entry name" value="FAS1"/>
    <property type="match status" value="1"/>
</dbReference>
<protein>
    <recommendedName>
        <fullName evidence="2">FAS1 domain-containing protein</fullName>
    </recommendedName>
</protein>
<dbReference type="Pfam" id="PF02469">
    <property type="entry name" value="Fasciclin"/>
    <property type="match status" value="1"/>
</dbReference>
<gene>
    <name evidence="3" type="ORF">OEZ85_004460</name>
</gene>